<dbReference type="RefSeq" id="WP_150413988.1">
    <property type="nucleotide sequence ID" value="NZ_VYQF01000001.1"/>
</dbReference>
<feature type="signal peptide" evidence="1">
    <location>
        <begin position="1"/>
        <end position="21"/>
    </location>
</feature>
<evidence type="ECO:0000313" key="2">
    <source>
        <dbReference type="EMBL" id="KAA9041859.1"/>
    </source>
</evidence>
<evidence type="ECO:0000313" key="3">
    <source>
        <dbReference type="Proteomes" id="UP000326903"/>
    </source>
</evidence>
<reference evidence="2 3" key="1">
    <citation type="submission" date="2019-09" db="EMBL/GenBank/DDBJ databases">
        <title>Draft genome sequence of Ginsengibacter sp. BR5-29.</title>
        <authorList>
            <person name="Im W.-T."/>
        </authorList>
    </citation>
    <scope>NUCLEOTIDE SEQUENCE [LARGE SCALE GENOMIC DNA]</scope>
    <source>
        <strain evidence="2 3">BR5-29</strain>
    </source>
</reference>
<dbReference type="SUPFAM" id="SSF54427">
    <property type="entry name" value="NTF2-like"/>
    <property type="match status" value="1"/>
</dbReference>
<feature type="chain" id="PRO_5023815550" description="SnoaL-like domain-containing protein" evidence="1">
    <location>
        <begin position="22"/>
        <end position="179"/>
    </location>
</feature>
<dbReference type="AlphaFoldDB" id="A0A5J5ILI1"/>
<evidence type="ECO:0008006" key="4">
    <source>
        <dbReference type="Google" id="ProtNLM"/>
    </source>
</evidence>
<dbReference type="Proteomes" id="UP000326903">
    <property type="component" value="Unassembled WGS sequence"/>
</dbReference>
<dbReference type="InterPro" id="IPR032710">
    <property type="entry name" value="NTF2-like_dom_sf"/>
</dbReference>
<accession>A0A5J5ILI1</accession>
<organism evidence="2 3">
    <name type="scientific">Ginsengibacter hankyongi</name>
    <dbReference type="NCBI Taxonomy" id="2607284"/>
    <lineage>
        <taxon>Bacteria</taxon>
        <taxon>Pseudomonadati</taxon>
        <taxon>Bacteroidota</taxon>
        <taxon>Chitinophagia</taxon>
        <taxon>Chitinophagales</taxon>
        <taxon>Chitinophagaceae</taxon>
        <taxon>Ginsengibacter</taxon>
    </lineage>
</organism>
<comment type="caution">
    <text evidence="2">The sequence shown here is derived from an EMBL/GenBank/DDBJ whole genome shotgun (WGS) entry which is preliminary data.</text>
</comment>
<proteinExistence type="predicted"/>
<name>A0A5J5ILI1_9BACT</name>
<sequence>MKKLFLFFLAGFAFSSCSNQGTESKEATKDSTTATTSTTVTNYPYTIDHPDNWDMGNTANTMIALSALKAFENGNVEESMKYFGDSIHIQFDGLDKTMPADNLKAMFTSWRNGYKSMEVKMDDWESVISKDKKDEWVTLWYRQKWEDAKGNKDSADYINDLKLKDGKIVRLDEYTRKLH</sequence>
<dbReference type="EMBL" id="VYQF01000001">
    <property type="protein sequence ID" value="KAA9041859.1"/>
    <property type="molecule type" value="Genomic_DNA"/>
</dbReference>
<keyword evidence="3" id="KW-1185">Reference proteome</keyword>
<dbReference type="Gene3D" id="3.10.450.50">
    <property type="match status" value="1"/>
</dbReference>
<protein>
    <recommendedName>
        <fullName evidence="4">SnoaL-like domain-containing protein</fullName>
    </recommendedName>
</protein>
<dbReference type="PROSITE" id="PS51257">
    <property type="entry name" value="PROKAR_LIPOPROTEIN"/>
    <property type="match status" value="1"/>
</dbReference>
<evidence type="ECO:0000256" key="1">
    <source>
        <dbReference type="SAM" id="SignalP"/>
    </source>
</evidence>
<keyword evidence="1" id="KW-0732">Signal</keyword>
<gene>
    <name evidence="2" type="ORF">FW778_07540</name>
</gene>